<sequence>MDHLILPLTKSSWMDGRIGPIEKQDFFVSIKRAKTLHARHPDSKILVLSNVQVGGCEHEVDCSLRALCMLDVPSGDILVLRKGCETIEQLEIARDIAKKEGAKLVVVSTWLHYLRVRWLARGMGAEHHITYGRPRLREALTDIALIPGMIFIDLLGRREWFKKKVEKRRLSGKH</sequence>
<reference evidence="1 2" key="1">
    <citation type="journal article" date="2016" name="Nat. Commun.">
        <title>Thousands of microbial genomes shed light on interconnected biogeochemical processes in an aquifer system.</title>
        <authorList>
            <person name="Anantharaman K."/>
            <person name="Brown C.T."/>
            <person name="Hug L.A."/>
            <person name="Sharon I."/>
            <person name="Castelle C.J."/>
            <person name="Probst A.J."/>
            <person name="Thomas B.C."/>
            <person name="Singh A."/>
            <person name="Wilkins M.J."/>
            <person name="Karaoz U."/>
            <person name="Brodie E.L."/>
            <person name="Williams K.H."/>
            <person name="Hubbard S.S."/>
            <person name="Banfield J.F."/>
        </authorList>
    </citation>
    <scope>NUCLEOTIDE SEQUENCE [LARGE SCALE GENOMIC DNA]</scope>
</reference>
<accession>A0A1G2DCK9</accession>
<protein>
    <submittedName>
        <fullName evidence="1">Uncharacterized protein</fullName>
    </submittedName>
</protein>
<organism evidence="1 2">
    <name type="scientific">Candidatus Lloydbacteria bacterium RIFCSPLOWO2_01_FULL_50_20</name>
    <dbReference type="NCBI Taxonomy" id="1798665"/>
    <lineage>
        <taxon>Bacteria</taxon>
        <taxon>Candidatus Lloydiibacteriota</taxon>
    </lineage>
</organism>
<name>A0A1G2DCK9_9BACT</name>
<proteinExistence type="predicted"/>
<dbReference type="Proteomes" id="UP000178534">
    <property type="component" value="Unassembled WGS sequence"/>
</dbReference>
<dbReference type="STRING" id="1798665.A2942_04080"/>
<gene>
    <name evidence="1" type="ORF">A2942_04080</name>
</gene>
<evidence type="ECO:0000313" key="2">
    <source>
        <dbReference type="Proteomes" id="UP000178534"/>
    </source>
</evidence>
<dbReference type="AlphaFoldDB" id="A0A1G2DCK9"/>
<dbReference type="EMBL" id="MHLP01000038">
    <property type="protein sequence ID" value="OGZ11364.1"/>
    <property type="molecule type" value="Genomic_DNA"/>
</dbReference>
<comment type="caution">
    <text evidence="1">The sequence shown here is derived from an EMBL/GenBank/DDBJ whole genome shotgun (WGS) entry which is preliminary data.</text>
</comment>
<evidence type="ECO:0000313" key="1">
    <source>
        <dbReference type="EMBL" id="OGZ11364.1"/>
    </source>
</evidence>